<dbReference type="NCBIfam" id="TIGR01587">
    <property type="entry name" value="cas3_core"/>
    <property type="match status" value="1"/>
</dbReference>
<feature type="domain" description="HD Cas3-type" evidence="11">
    <location>
        <begin position="33"/>
        <end position="259"/>
    </location>
</feature>
<evidence type="ECO:0000313" key="12">
    <source>
        <dbReference type="EMBL" id="KAB8032259.1"/>
    </source>
</evidence>
<dbReference type="InterPro" id="IPR050547">
    <property type="entry name" value="DEAD_box_RNA_helicases"/>
</dbReference>
<evidence type="ECO:0000259" key="11">
    <source>
        <dbReference type="PROSITE" id="PS51643"/>
    </source>
</evidence>
<evidence type="ECO:0000256" key="5">
    <source>
        <dbReference type="ARBA" id="ARBA00022741"/>
    </source>
</evidence>
<dbReference type="CDD" id="cd09641">
    <property type="entry name" value="Cas3''_I"/>
    <property type="match status" value="1"/>
</dbReference>
<evidence type="ECO:0000256" key="2">
    <source>
        <dbReference type="ARBA" id="ARBA00009046"/>
    </source>
</evidence>
<keyword evidence="7" id="KW-0347">Helicase</keyword>
<evidence type="ECO:0000256" key="6">
    <source>
        <dbReference type="ARBA" id="ARBA00022801"/>
    </source>
</evidence>
<dbReference type="GO" id="GO:0046872">
    <property type="term" value="F:metal ion binding"/>
    <property type="evidence" value="ECO:0007669"/>
    <property type="project" value="UniProtKB-KW"/>
</dbReference>
<keyword evidence="3" id="KW-0540">Nuclease</keyword>
<dbReference type="PROSITE" id="PS51643">
    <property type="entry name" value="HD_CAS3"/>
    <property type="match status" value="1"/>
</dbReference>
<keyword evidence="5" id="KW-0547">Nucleotide-binding</keyword>
<evidence type="ECO:0000256" key="1">
    <source>
        <dbReference type="ARBA" id="ARBA00006847"/>
    </source>
</evidence>
<dbReference type="PANTHER" id="PTHR47963:SF9">
    <property type="entry name" value="CRISPR-ASSOCIATED ENDONUCLEASE_HELICASE CAS3"/>
    <property type="match status" value="1"/>
</dbReference>
<dbReference type="RefSeq" id="WP_152212498.1">
    <property type="nucleotide sequence ID" value="NZ_WFLN01000005.1"/>
</dbReference>
<keyword evidence="13" id="KW-1185">Reference proteome</keyword>
<keyword evidence="4" id="KW-0479">Metal-binding</keyword>
<dbReference type="Pfam" id="PF04851">
    <property type="entry name" value="ResIII"/>
    <property type="match status" value="1"/>
</dbReference>
<dbReference type="Gene3D" id="3.40.50.300">
    <property type="entry name" value="P-loop containing nucleotide triphosphate hydrolases"/>
    <property type="match status" value="2"/>
</dbReference>
<sequence length="994" mass="115938">MSLTNSDEINREIFLGWAKIKREKNDKEKKGKILNEFHSVIYHLLDAGACAYEILNREPRMIESICGSFLKIYSQNTCQKILSFFVAIHDLGKLSPVFQSLIGIKNKDHISLQQWKGKTQFWQQIERGFHIEKRICHGYISSYTLLDYFFSINPLLNYKSYPIRFAIAAGHHHDKLNGIPTEKFEKWNNFSFYEFTQRSFGDDEWQSLRMSVMENVWNIIVGEELKLESFILENISDSDEIKYQNDLQFAGFACAADWIASNEDYFNYCSTPCDYNGLIEYFHCKRRQASAVLSGNIFWGNQNSKYFTFSDFKDIFHFSPRSFQEDVLKFVEKAKNPSLVILEAPMGMGKTEAALSFLMSPFSKQSRGLYFALPTQATSNQMYGRINSILNYFFGEKNITVQNQLMHANKKWNDVYLDTLLSLNNDEIQKSNLNNSCEEVYESDYDDDYFKEDLSGIVTSSWHASSRTGLLAEFAVGTIDQVLRSILKKEKHYFVKHFALAGKTIILDEIHAYDAYMDKLICNLLEWLSLHNCQVILLSATLPKSKREKFLNAYSGLKTSTLNFGFPRITMVSKNCVDSFQEKVSSPNDLKSKKTPVKLIKINNFLDIVEQVLNNLSKSSDGSYFGVVGIVCNTVKTAQEVYLAFEEKGIKNENILLFHARFSMALRLEKEEFIKTRLGKDEFKKFIKGEESLRPLFKIIISTQVIEQSLDIDFDYMYSFLCPIDLLLQRMGRHYRRCRWDLEMGNDFKPSSFGVFYENCAEDHLPQFKLCQGSKKVYFEYILLKTFIVIKEFLKDNNLIDDIFDLENLIYKVYSEESNSIECERLTKEKRKLETDSLDKISGAAKVLLNLPRNYNKKTNWFPDLTKERQFDFDIKSQTRLFDSSNQLIFLVKSENNICYIDEKNNLFKIKNILDSDRNNLKRIIQTQITIPGYVYNNIAKGDLLEFFNVVKNSDNLRYYEGIFLNWNGVYAFKKTEKKELRYCAHLGFRFVNL</sequence>
<dbReference type="GO" id="GO:0003677">
    <property type="term" value="F:DNA binding"/>
    <property type="evidence" value="ECO:0007669"/>
    <property type="project" value="InterPro"/>
</dbReference>
<dbReference type="AlphaFoldDB" id="A0A833N684"/>
<dbReference type="SUPFAM" id="SSF52540">
    <property type="entry name" value="P-loop containing nucleoside triphosphate hydrolases"/>
    <property type="match status" value="1"/>
</dbReference>
<evidence type="ECO:0000256" key="7">
    <source>
        <dbReference type="ARBA" id="ARBA00022806"/>
    </source>
</evidence>
<dbReference type="EMBL" id="WFLN01000005">
    <property type="protein sequence ID" value="KAB8032259.1"/>
    <property type="molecule type" value="Genomic_DNA"/>
</dbReference>
<dbReference type="Pfam" id="PF18019">
    <property type="entry name" value="Cas3_HD"/>
    <property type="match status" value="1"/>
</dbReference>
<dbReference type="PROSITE" id="PS51192">
    <property type="entry name" value="HELICASE_ATP_BIND_1"/>
    <property type="match status" value="1"/>
</dbReference>
<dbReference type="PANTHER" id="PTHR47963">
    <property type="entry name" value="DEAD-BOX ATP-DEPENDENT RNA HELICASE 47, MITOCHONDRIAL"/>
    <property type="match status" value="1"/>
</dbReference>
<dbReference type="InterPro" id="IPR006935">
    <property type="entry name" value="Helicase/UvrB_N"/>
</dbReference>
<dbReference type="GO" id="GO:0005524">
    <property type="term" value="F:ATP binding"/>
    <property type="evidence" value="ECO:0007669"/>
    <property type="project" value="UniProtKB-KW"/>
</dbReference>
<keyword evidence="9" id="KW-0051">Antiviral defense</keyword>
<proteinExistence type="inferred from homology"/>
<dbReference type="GO" id="GO:0004518">
    <property type="term" value="F:nuclease activity"/>
    <property type="evidence" value="ECO:0007669"/>
    <property type="project" value="UniProtKB-KW"/>
</dbReference>
<comment type="similarity">
    <text evidence="2">In the central section; belongs to the CRISPR-associated helicase Cas3 family.</text>
</comment>
<dbReference type="Proteomes" id="UP000442694">
    <property type="component" value="Unassembled WGS sequence"/>
</dbReference>
<evidence type="ECO:0000256" key="4">
    <source>
        <dbReference type="ARBA" id="ARBA00022723"/>
    </source>
</evidence>
<dbReference type="Pfam" id="PF22590">
    <property type="entry name" value="Cas3-like_C_2"/>
    <property type="match status" value="1"/>
</dbReference>
<dbReference type="InterPro" id="IPR014001">
    <property type="entry name" value="Helicase_ATP-bd"/>
</dbReference>
<name>A0A833N684_9BACT</name>
<dbReference type="InterPro" id="IPR006474">
    <property type="entry name" value="Helicase_Cas3_CRISPR-ass_core"/>
</dbReference>
<evidence type="ECO:0000256" key="9">
    <source>
        <dbReference type="ARBA" id="ARBA00023118"/>
    </source>
</evidence>
<dbReference type="GO" id="GO:0016787">
    <property type="term" value="F:hydrolase activity"/>
    <property type="evidence" value="ECO:0007669"/>
    <property type="project" value="UniProtKB-KW"/>
</dbReference>
<feature type="domain" description="Helicase ATP-binding" evidence="10">
    <location>
        <begin position="331"/>
        <end position="560"/>
    </location>
</feature>
<accession>A0A833N684</accession>
<comment type="similarity">
    <text evidence="1">In the N-terminal section; belongs to the CRISPR-associated nuclease Cas3-HD family.</text>
</comment>
<dbReference type="GO" id="GO:0003723">
    <property type="term" value="F:RNA binding"/>
    <property type="evidence" value="ECO:0007669"/>
    <property type="project" value="TreeGrafter"/>
</dbReference>
<gene>
    <name evidence="12" type="primary">cas3</name>
    <name evidence="12" type="ORF">GCL57_06315</name>
</gene>
<evidence type="ECO:0000259" key="10">
    <source>
        <dbReference type="PROSITE" id="PS51192"/>
    </source>
</evidence>
<dbReference type="SMART" id="SM00487">
    <property type="entry name" value="DEXDc"/>
    <property type="match status" value="1"/>
</dbReference>
<protein>
    <submittedName>
        <fullName evidence="12">CRISPR-associated helicase Cas3</fullName>
    </submittedName>
</protein>
<dbReference type="InterPro" id="IPR054712">
    <property type="entry name" value="Cas3-like_dom"/>
</dbReference>
<dbReference type="NCBIfam" id="TIGR01596">
    <property type="entry name" value="cas3_HD"/>
    <property type="match status" value="1"/>
</dbReference>
<evidence type="ECO:0000256" key="8">
    <source>
        <dbReference type="ARBA" id="ARBA00022840"/>
    </source>
</evidence>
<organism evidence="12 13">
    <name type="scientific">Fluviispira multicolorata</name>
    <dbReference type="NCBI Taxonomy" id="2654512"/>
    <lineage>
        <taxon>Bacteria</taxon>
        <taxon>Pseudomonadati</taxon>
        <taxon>Bdellovibrionota</taxon>
        <taxon>Oligoflexia</taxon>
        <taxon>Silvanigrellales</taxon>
        <taxon>Silvanigrellaceae</taxon>
        <taxon>Fluviispira</taxon>
    </lineage>
</organism>
<comment type="caution">
    <text evidence="12">The sequence shown here is derived from an EMBL/GenBank/DDBJ whole genome shotgun (WGS) entry which is preliminary data.</text>
</comment>
<dbReference type="Gene3D" id="1.10.3210.30">
    <property type="match status" value="1"/>
</dbReference>
<keyword evidence="8" id="KW-0067">ATP-binding</keyword>
<dbReference type="GO" id="GO:0051607">
    <property type="term" value="P:defense response to virus"/>
    <property type="evidence" value="ECO:0007669"/>
    <property type="project" value="UniProtKB-KW"/>
</dbReference>
<dbReference type="InterPro" id="IPR027417">
    <property type="entry name" value="P-loop_NTPase"/>
</dbReference>
<evidence type="ECO:0000256" key="3">
    <source>
        <dbReference type="ARBA" id="ARBA00022722"/>
    </source>
</evidence>
<reference evidence="12 13" key="1">
    <citation type="submission" date="2019-10" db="EMBL/GenBank/DDBJ databases">
        <title>New genus of Silvanigrellaceae.</title>
        <authorList>
            <person name="Pitt A."/>
            <person name="Hahn M.W."/>
        </authorList>
    </citation>
    <scope>NUCLEOTIDE SEQUENCE [LARGE SCALE GENOMIC DNA]</scope>
    <source>
        <strain evidence="12 13">33A1-SZDP</strain>
    </source>
</reference>
<keyword evidence="6" id="KW-0378">Hydrolase</keyword>
<dbReference type="InterPro" id="IPR006483">
    <property type="entry name" value="CRISPR-assoc_Cas3_HD"/>
</dbReference>
<dbReference type="InterPro" id="IPR038257">
    <property type="entry name" value="CRISPR-assoc_Cas3_HD_sf"/>
</dbReference>
<evidence type="ECO:0000313" key="13">
    <source>
        <dbReference type="Proteomes" id="UP000442694"/>
    </source>
</evidence>
<dbReference type="GO" id="GO:0003724">
    <property type="term" value="F:RNA helicase activity"/>
    <property type="evidence" value="ECO:0007669"/>
    <property type="project" value="TreeGrafter"/>
</dbReference>